<evidence type="ECO:0000313" key="5">
    <source>
        <dbReference type="EMBL" id="PIS14589.1"/>
    </source>
</evidence>
<comment type="caution">
    <text evidence="5">The sequence shown here is derived from an EMBL/GenBank/DDBJ whole genome shotgun (WGS) entry which is preliminary data.</text>
</comment>
<protein>
    <recommendedName>
        <fullName evidence="4">ATP-cone domain-containing protein</fullName>
    </recommendedName>
</protein>
<evidence type="ECO:0000259" key="4">
    <source>
        <dbReference type="PROSITE" id="PS51161"/>
    </source>
</evidence>
<dbReference type="InterPro" id="IPR005144">
    <property type="entry name" value="ATP-cone_dom"/>
</dbReference>
<gene>
    <name evidence="5" type="ORF">COT64_01710</name>
</gene>
<feature type="domain" description="ATP-cone" evidence="4">
    <location>
        <begin position="2"/>
        <end position="88"/>
    </location>
</feature>
<evidence type="ECO:0000256" key="3">
    <source>
        <dbReference type="PROSITE-ProRule" id="PRU00492"/>
    </source>
</evidence>
<dbReference type="AlphaFoldDB" id="A0A2H0WRQ2"/>
<sequence length="90" mass="9604">MFKVQKKDGVQEDFDRNKLVSGVMKAGGTAEEAEQVAVAIEAWLPTVAVDSVVNSADIRVKGLEVLRTVNPTAAASFESYKKQACGCPTC</sequence>
<evidence type="ECO:0000256" key="2">
    <source>
        <dbReference type="ARBA" id="ARBA00022840"/>
    </source>
</evidence>
<keyword evidence="2 3" id="KW-0067">ATP-binding</keyword>
<evidence type="ECO:0000256" key="1">
    <source>
        <dbReference type="ARBA" id="ARBA00022741"/>
    </source>
</evidence>
<organism evidence="5 6">
    <name type="scientific">Candidatus Shapirobacteria bacterium CG09_land_8_20_14_0_10_39_12</name>
    <dbReference type="NCBI Taxonomy" id="1974885"/>
    <lineage>
        <taxon>Bacteria</taxon>
        <taxon>Candidatus Shapironibacteriota</taxon>
    </lineage>
</organism>
<keyword evidence="1 3" id="KW-0547">Nucleotide-binding</keyword>
<dbReference type="Proteomes" id="UP000230775">
    <property type="component" value="Unassembled WGS sequence"/>
</dbReference>
<evidence type="ECO:0000313" key="6">
    <source>
        <dbReference type="Proteomes" id="UP000230775"/>
    </source>
</evidence>
<reference evidence="6" key="1">
    <citation type="submission" date="2017-09" db="EMBL/GenBank/DDBJ databases">
        <title>Depth-based differentiation of microbial function through sediment-hosted aquifers and enrichment of novel symbionts in the deep terrestrial subsurface.</title>
        <authorList>
            <person name="Probst A.J."/>
            <person name="Ladd B."/>
            <person name="Jarett J.K."/>
            <person name="Geller-Mcgrath D.E."/>
            <person name="Sieber C.M.K."/>
            <person name="Emerson J.B."/>
            <person name="Anantharaman K."/>
            <person name="Thomas B.C."/>
            <person name="Malmstrom R."/>
            <person name="Stieglmeier M."/>
            <person name="Klingl A."/>
            <person name="Woyke T."/>
            <person name="Ryan C.M."/>
            <person name="Banfield J.F."/>
        </authorList>
    </citation>
    <scope>NUCLEOTIDE SEQUENCE [LARGE SCALE GENOMIC DNA]</scope>
</reference>
<accession>A0A2H0WRQ2</accession>
<dbReference type="Pfam" id="PF03477">
    <property type="entry name" value="ATP-cone"/>
    <property type="match status" value="1"/>
</dbReference>
<dbReference type="EMBL" id="PEZI01000038">
    <property type="protein sequence ID" value="PIS14589.1"/>
    <property type="molecule type" value="Genomic_DNA"/>
</dbReference>
<dbReference type="GO" id="GO:0005524">
    <property type="term" value="F:ATP binding"/>
    <property type="evidence" value="ECO:0007669"/>
    <property type="project" value="UniProtKB-UniRule"/>
</dbReference>
<proteinExistence type="predicted"/>
<name>A0A2H0WRQ2_9BACT</name>
<dbReference type="PROSITE" id="PS51161">
    <property type="entry name" value="ATP_CONE"/>
    <property type="match status" value="1"/>
</dbReference>